<feature type="transmembrane region" description="Helical" evidence="1">
    <location>
        <begin position="188"/>
        <end position="208"/>
    </location>
</feature>
<dbReference type="AlphaFoldDB" id="A0A8J3SR64"/>
<accession>A0A8J3SR64</accession>
<feature type="transmembrane region" description="Helical" evidence="1">
    <location>
        <begin position="316"/>
        <end position="337"/>
    </location>
</feature>
<name>A0A8J3SR64_9ACTN</name>
<feature type="transmembrane region" description="Helical" evidence="1">
    <location>
        <begin position="220"/>
        <end position="240"/>
    </location>
</feature>
<protein>
    <submittedName>
        <fullName evidence="2">Uncharacterized protein</fullName>
    </submittedName>
</protein>
<feature type="transmembrane region" description="Helical" evidence="1">
    <location>
        <begin position="97"/>
        <end position="116"/>
    </location>
</feature>
<feature type="transmembrane region" description="Helical" evidence="1">
    <location>
        <begin position="32"/>
        <end position="49"/>
    </location>
</feature>
<keyword evidence="3" id="KW-1185">Reference proteome</keyword>
<gene>
    <name evidence="2" type="ORF">Psi01_84590</name>
</gene>
<sequence length="417" mass="43392">MAGRFVPAWLVCALGQLLGTMVFFALPMGQVQAALMVTLNAMCVVALVVPARRQHSGATGWYALALGQALSAAAWVCFYLYPLAAEVTVMAPSLGDVLWLSSYLVSALGLTVLARAQGADRVSVLETASLATAAAVVMWVFFVADHASASGMSLAARLVNAAYPVLDVLLLVSAALLVFTGRRCLRSLLLAGWVLLQLTGDVLYNIAVLDGSFALGGPGFAWWLVSFAALSAAALAPEGAQATVVPAWVRNAALVLVVLPLPVLLIIRAVQGSSADVAVIAGGSLVVTALTVARWSAFDRDAKISCAARRALRRALLRLCAVIMAVALLPLAGLAYLSVHQATAVAEADVERRLGTSAEVSAAYLGDKLAALRALVASYAERRLLAAELARGAQADPALLQRHVTALESRDPAFIGA</sequence>
<proteinExistence type="predicted"/>
<feature type="transmembrane region" description="Helical" evidence="1">
    <location>
        <begin position="162"/>
        <end position="181"/>
    </location>
</feature>
<feature type="transmembrane region" description="Helical" evidence="1">
    <location>
        <begin position="7"/>
        <end position="26"/>
    </location>
</feature>
<organism evidence="2 3">
    <name type="scientific">Planobispora siamensis</name>
    <dbReference type="NCBI Taxonomy" id="936338"/>
    <lineage>
        <taxon>Bacteria</taxon>
        <taxon>Bacillati</taxon>
        <taxon>Actinomycetota</taxon>
        <taxon>Actinomycetes</taxon>
        <taxon>Streptosporangiales</taxon>
        <taxon>Streptosporangiaceae</taxon>
        <taxon>Planobispora</taxon>
    </lineage>
</organism>
<evidence type="ECO:0000313" key="2">
    <source>
        <dbReference type="EMBL" id="GIH97829.1"/>
    </source>
</evidence>
<keyword evidence="1" id="KW-0812">Transmembrane</keyword>
<feature type="transmembrane region" description="Helical" evidence="1">
    <location>
        <begin position="61"/>
        <end position="81"/>
    </location>
</feature>
<reference evidence="2 3" key="1">
    <citation type="submission" date="2021-01" db="EMBL/GenBank/DDBJ databases">
        <title>Whole genome shotgun sequence of Planobispora siamensis NBRC 107568.</title>
        <authorList>
            <person name="Komaki H."/>
            <person name="Tamura T."/>
        </authorList>
    </citation>
    <scope>NUCLEOTIDE SEQUENCE [LARGE SCALE GENOMIC DNA]</scope>
    <source>
        <strain evidence="2 3">NBRC 107568</strain>
    </source>
</reference>
<keyword evidence="1" id="KW-1133">Transmembrane helix</keyword>
<dbReference type="EMBL" id="BOOJ01000103">
    <property type="protein sequence ID" value="GIH97829.1"/>
    <property type="molecule type" value="Genomic_DNA"/>
</dbReference>
<keyword evidence="1" id="KW-0472">Membrane</keyword>
<dbReference type="Proteomes" id="UP000619788">
    <property type="component" value="Unassembled WGS sequence"/>
</dbReference>
<feature type="transmembrane region" description="Helical" evidence="1">
    <location>
        <begin position="277"/>
        <end position="295"/>
    </location>
</feature>
<comment type="caution">
    <text evidence="2">The sequence shown here is derived from an EMBL/GenBank/DDBJ whole genome shotgun (WGS) entry which is preliminary data.</text>
</comment>
<evidence type="ECO:0000313" key="3">
    <source>
        <dbReference type="Proteomes" id="UP000619788"/>
    </source>
</evidence>
<feature type="transmembrane region" description="Helical" evidence="1">
    <location>
        <begin position="252"/>
        <end position="271"/>
    </location>
</feature>
<feature type="transmembrane region" description="Helical" evidence="1">
    <location>
        <begin position="123"/>
        <end position="142"/>
    </location>
</feature>
<evidence type="ECO:0000256" key="1">
    <source>
        <dbReference type="SAM" id="Phobius"/>
    </source>
</evidence>